<accession>A0A1I8FU14</accession>
<evidence type="ECO:0000313" key="2">
    <source>
        <dbReference type="WBParaSite" id="maker-unitig_5616-snap-gene-0.3-mRNA-1"/>
    </source>
</evidence>
<reference evidence="2" key="1">
    <citation type="submission" date="2016-11" db="UniProtKB">
        <authorList>
            <consortium name="WormBaseParasite"/>
        </authorList>
    </citation>
    <scope>IDENTIFICATION</scope>
</reference>
<sequence>LARLLLIIRASGGKLKEAVDAVYQSTSVQYTLEDLLKAVETVCNHYLADTLYKDLQMVFDQFVQSNLHNTYCSILRCAPCGSGLEHIQAEEYWTQSRGSTAAALAACWSLSSWNEAAMLSIGSLLRTLLRMLFDLGQYRTVFEPEFLAATERLY</sequence>
<dbReference type="InterPro" id="IPR016159">
    <property type="entry name" value="Cullin_repeat-like_dom_sf"/>
</dbReference>
<dbReference type="AlphaFoldDB" id="A0A1I8FU14"/>
<organism evidence="1 2">
    <name type="scientific">Macrostomum lignano</name>
    <dbReference type="NCBI Taxonomy" id="282301"/>
    <lineage>
        <taxon>Eukaryota</taxon>
        <taxon>Metazoa</taxon>
        <taxon>Spiralia</taxon>
        <taxon>Lophotrochozoa</taxon>
        <taxon>Platyhelminthes</taxon>
        <taxon>Rhabditophora</taxon>
        <taxon>Macrostomorpha</taxon>
        <taxon>Macrostomida</taxon>
        <taxon>Macrostomidae</taxon>
        <taxon>Macrostomum</taxon>
    </lineage>
</organism>
<dbReference type="Proteomes" id="UP000095280">
    <property type="component" value="Unplaced"/>
</dbReference>
<protein>
    <submittedName>
        <fullName evidence="2">Cullin domain-containing protein</fullName>
    </submittedName>
</protein>
<dbReference type="Gene3D" id="1.20.1310.10">
    <property type="entry name" value="Cullin Repeats"/>
    <property type="match status" value="1"/>
</dbReference>
<name>A0A1I8FU14_9PLAT</name>
<proteinExistence type="predicted"/>
<evidence type="ECO:0000313" key="1">
    <source>
        <dbReference type="Proteomes" id="UP000095280"/>
    </source>
</evidence>
<dbReference type="WBParaSite" id="maker-unitig_5616-snap-gene-0.3-mRNA-1">
    <property type="protein sequence ID" value="maker-unitig_5616-snap-gene-0.3-mRNA-1"/>
    <property type="gene ID" value="maker-unitig_5616-snap-gene-0.3"/>
</dbReference>
<dbReference type="SUPFAM" id="SSF74788">
    <property type="entry name" value="Cullin repeat-like"/>
    <property type="match status" value="1"/>
</dbReference>
<keyword evidence="1" id="KW-1185">Reference proteome</keyword>